<feature type="compositionally biased region" description="Acidic residues" evidence="4">
    <location>
        <begin position="458"/>
        <end position="489"/>
    </location>
</feature>
<sequence>MSQATSIQALLQKTEHYDKDERYMATSDLCDALKRHATATAMNQSGDKLMTDSSSSSNNNNNHTQTIDTASETKICEAVLRLVDDSSNDVQAIAVKTLGVLVTSVHEDQVVAIAERLGSLVLDETPAKSLLRDVYTIGLRTLVKTVPMNMGDIVSHRLAAGLMDGIRKHSKNITVPSSSSNANTTKAEKDKCKVAEEITLACLEVLTDLLTRFGSLSFITRQHKELMEVTLRQLASESHLVRKRSGNTIGCLAIVISDTLLYRLVESLLSQIDRADGVGKSGKRRSRRIAASTSTSSTNKAASVVEDDILKDCKPKDTKALIRTMCTVAGVVGHRLGQQQIDRLVPIFLRFCDPMDACAGDDEEEEEDDEMEEESEEEDEAAIVLANELRESCFTGFESFVLRRPVQIKPHLPLIVDAALAYLRHDPNYSYGDENESEDAADGDGDGDNNGDVSGDNGAEEDDYDMDDEEEDYEDDDDDYGDDSDDDDDSWKVRRSAIRTLSAVVEASKSDMSKLWTTEFSWKKNKKWKITVAGALVQRFKERDENCRVDIIECFNKLLSNTVDAAAAGDIILASADANYMDTTTNDDDASQSQTTIDLRTKYVPTIVDGCEKQLSAKKAGDRTKSAAFSLLSSLCKVPGGMGNASQIKVIFGYVKSILSQSSGGVSGQASNKSLKLDCLCFVHVILSASNHSAVDVKDALIEVLLSELCKTLQEKWYKIISETLTVLSVIPDIVEKANASSSEKEQVAGALYEAIEPHVAVHDADQEIKECSLVSASSLISTMHASMSQTMKERLLSLILLRLKNETTRLHAIRSISSFAVEKNPGSGKIDMSPIITEVVTELSSLLRQNSRSIKQSSLQCLSLVVRSQSKGLDVGILGNVVKELSANIVESDLHVSHLCLQASLAVLETSTSSNEEIKDHLLPAVLDLSKSSILQDKALESLLAVLENLVSSRAVAFDDLLTALRARLPLTHDGDTIVGSSKQSISSLAKSIAAITAAASEADRNNVVEDLLSSLEVPVTQETAHKAQLALRVAGDLGRVIQLSAMPGVSERLQKTFMISFDSPYEDIKNASAYGLGRSCVGSMEAFLPNILDALEKNDKNKQYLLLAALRELIYCHQQGFGGDISPSIQQILPHLKTHLADKEEGVRTMVADCLGCLACLEPDVILPELQKLADENCGDKDPITCTAVATAMKYAIAGKCDADVTLPFMPTFLKLLKESDLVVKNAGLLMIYSAIHHNPKLVLGYMQAKIIPSLHELAQLSEKRVIDLGPFKQTVDDALPVRKAALSIFSTCLDQCPDLIDISDFIPILAKALGDVEDIQLQSHQILMAMCPRYPAEILSSVESFVDPLEKTINKKMGSKRGTELERATEWVKSAMRVMIMLSKTSDAMLNQKFANMVARIRRAEKHKQLLRELGDECE</sequence>
<dbReference type="Pfam" id="PF08623">
    <property type="entry name" value="TIP120"/>
    <property type="match status" value="1"/>
</dbReference>
<dbReference type="Gene3D" id="1.25.10.10">
    <property type="entry name" value="Leucine-rich Repeat Variant"/>
    <property type="match status" value="1"/>
</dbReference>
<evidence type="ECO:0000313" key="6">
    <source>
        <dbReference type="EMBL" id="CAE0462872.1"/>
    </source>
</evidence>
<keyword evidence="3" id="KW-0833">Ubl conjugation pathway</keyword>
<dbReference type="InterPro" id="IPR039852">
    <property type="entry name" value="CAND1/CAND2"/>
</dbReference>
<feature type="domain" description="TATA-binding protein interacting (TIP20)" evidence="5">
    <location>
        <begin position="1252"/>
        <end position="1404"/>
    </location>
</feature>
<evidence type="ECO:0000259" key="5">
    <source>
        <dbReference type="Pfam" id="PF08623"/>
    </source>
</evidence>
<dbReference type="PANTHER" id="PTHR12696">
    <property type="entry name" value="TIP120"/>
    <property type="match status" value="1"/>
</dbReference>
<dbReference type="InterPro" id="IPR011989">
    <property type="entry name" value="ARM-like"/>
</dbReference>
<comment type="similarity">
    <text evidence="1">Belongs to the CAND family.</text>
</comment>
<dbReference type="InterPro" id="IPR013932">
    <property type="entry name" value="TATA-bd_TIP120"/>
</dbReference>
<feature type="region of interest" description="Disordered" evidence="4">
    <location>
        <begin position="46"/>
        <end position="68"/>
    </location>
</feature>
<dbReference type="GO" id="GO:0010265">
    <property type="term" value="P:SCF complex assembly"/>
    <property type="evidence" value="ECO:0007669"/>
    <property type="project" value="InterPro"/>
</dbReference>
<dbReference type="EMBL" id="HBIO01009975">
    <property type="protein sequence ID" value="CAE0462872.1"/>
    <property type="molecule type" value="Transcribed_RNA"/>
</dbReference>
<dbReference type="InterPro" id="IPR016024">
    <property type="entry name" value="ARM-type_fold"/>
</dbReference>
<evidence type="ECO:0000256" key="3">
    <source>
        <dbReference type="ARBA" id="ARBA00022786"/>
    </source>
</evidence>
<reference evidence="6" key="1">
    <citation type="submission" date="2021-01" db="EMBL/GenBank/DDBJ databases">
        <authorList>
            <person name="Corre E."/>
            <person name="Pelletier E."/>
            <person name="Niang G."/>
            <person name="Scheremetjew M."/>
            <person name="Finn R."/>
            <person name="Kale V."/>
            <person name="Holt S."/>
            <person name="Cochrane G."/>
            <person name="Meng A."/>
            <person name="Brown T."/>
            <person name="Cohen L."/>
        </authorList>
    </citation>
    <scope>NUCLEOTIDE SEQUENCE</scope>
    <source>
        <strain evidence="6">MM31A-1</strain>
    </source>
</reference>
<feature type="region of interest" description="Disordered" evidence="4">
    <location>
        <begin position="430"/>
        <end position="491"/>
    </location>
</feature>
<dbReference type="Pfam" id="PF25782">
    <property type="entry name" value="TPR_CAND1"/>
    <property type="match status" value="1"/>
</dbReference>
<dbReference type="SUPFAM" id="SSF48371">
    <property type="entry name" value="ARM repeat"/>
    <property type="match status" value="1"/>
</dbReference>
<name>A0A7S3V7P0_9STRA</name>
<keyword evidence="2" id="KW-0677">Repeat</keyword>
<feature type="compositionally biased region" description="Acidic residues" evidence="4">
    <location>
        <begin position="433"/>
        <end position="449"/>
    </location>
</feature>
<accession>A0A7S3V7P0</accession>
<feature type="compositionally biased region" description="Low complexity" evidence="4">
    <location>
        <begin position="53"/>
        <end position="62"/>
    </location>
</feature>
<gene>
    <name evidence="6" type="ORF">CDEB00056_LOCUS7713</name>
</gene>
<evidence type="ECO:0000256" key="4">
    <source>
        <dbReference type="SAM" id="MobiDB-lite"/>
    </source>
</evidence>
<evidence type="ECO:0000256" key="2">
    <source>
        <dbReference type="ARBA" id="ARBA00022737"/>
    </source>
</evidence>
<protein>
    <recommendedName>
        <fullName evidence="5">TATA-binding protein interacting (TIP20) domain-containing protein</fullName>
    </recommendedName>
</protein>
<proteinExistence type="inferred from homology"/>
<feature type="region of interest" description="Disordered" evidence="4">
    <location>
        <begin position="359"/>
        <end position="381"/>
    </location>
</feature>
<organism evidence="6">
    <name type="scientific">Chaetoceros debilis</name>
    <dbReference type="NCBI Taxonomy" id="122233"/>
    <lineage>
        <taxon>Eukaryota</taxon>
        <taxon>Sar</taxon>
        <taxon>Stramenopiles</taxon>
        <taxon>Ochrophyta</taxon>
        <taxon>Bacillariophyta</taxon>
        <taxon>Coscinodiscophyceae</taxon>
        <taxon>Chaetocerotophycidae</taxon>
        <taxon>Chaetocerotales</taxon>
        <taxon>Chaetocerotaceae</taxon>
        <taxon>Chaetoceros</taxon>
    </lineage>
</organism>
<evidence type="ECO:0000256" key="1">
    <source>
        <dbReference type="ARBA" id="ARBA00007657"/>
    </source>
</evidence>